<evidence type="ECO:0000259" key="3">
    <source>
        <dbReference type="Pfam" id="PF24855"/>
    </source>
</evidence>
<dbReference type="HOGENOM" id="CLU_042319_1_0_1"/>
<dbReference type="EMBL" id="JQGA01000294">
    <property type="protein sequence ID" value="KGO76248.1"/>
    <property type="molecule type" value="Genomic_DNA"/>
</dbReference>
<keyword evidence="5" id="KW-1185">Reference proteome</keyword>
<keyword evidence="2" id="KW-0732">Signal</keyword>
<feature type="signal peptide" evidence="2">
    <location>
        <begin position="1"/>
        <end position="24"/>
    </location>
</feature>
<organism evidence="4 5">
    <name type="scientific">Penicillium italicum</name>
    <name type="common">Blue mold</name>
    <dbReference type="NCBI Taxonomy" id="40296"/>
    <lineage>
        <taxon>Eukaryota</taxon>
        <taxon>Fungi</taxon>
        <taxon>Dikarya</taxon>
        <taxon>Ascomycota</taxon>
        <taxon>Pezizomycotina</taxon>
        <taxon>Eurotiomycetes</taxon>
        <taxon>Eurotiomycetidae</taxon>
        <taxon>Eurotiales</taxon>
        <taxon>Aspergillaceae</taxon>
        <taxon>Penicillium</taxon>
    </lineage>
</organism>
<dbReference type="PhylomeDB" id="A0A0A2LAM8"/>
<reference evidence="4 5" key="1">
    <citation type="journal article" date="2015" name="Mol. Plant Microbe Interact.">
        <title>Genome, transcriptome, and functional analyses of Penicillium expansum provide new insights into secondary metabolism and pathogenicity.</title>
        <authorList>
            <person name="Ballester A.R."/>
            <person name="Marcet-Houben M."/>
            <person name="Levin E."/>
            <person name="Sela N."/>
            <person name="Selma-Lazaro C."/>
            <person name="Carmona L."/>
            <person name="Wisniewski M."/>
            <person name="Droby S."/>
            <person name="Gonzalez-Candelas L."/>
            <person name="Gabaldon T."/>
        </authorList>
    </citation>
    <scope>NUCLEOTIDE SEQUENCE [LARGE SCALE GENOMIC DNA]</scope>
    <source>
        <strain evidence="4 5">PHI-1</strain>
    </source>
</reference>
<dbReference type="OrthoDB" id="2564812at2759"/>
<evidence type="ECO:0000313" key="4">
    <source>
        <dbReference type="EMBL" id="KGO76248.1"/>
    </source>
</evidence>
<feature type="region of interest" description="Disordered" evidence="1">
    <location>
        <begin position="33"/>
        <end position="61"/>
    </location>
</feature>
<feature type="domain" description="DUF7729" evidence="3">
    <location>
        <begin position="80"/>
        <end position="285"/>
    </location>
</feature>
<accession>A0A0A2LAM8</accession>
<comment type="caution">
    <text evidence="4">The sequence shown here is derived from an EMBL/GenBank/DDBJ whole genome shotgun (WGS) entry which is preliminary data.</text>
</comment>
<evidence type="ECO:0000256" key="1">
    <source>
        <dbReference type="SAM" id="MobiDB-lite"/>
    </source>
</evidence>
<dbReference type="AlphaFoldDB" id="A0A0A2LAM8"/>
<dbReference type="Pfam" id="PF24855">
    <property type="entry name" value="DUF7729"/>
    <property type="match status" value="1"/>
</dbReference>
<evidence type="ECO:0000313" key="5">
    <source>
        <dbReference type="Proteomes" id="UP000030104"/>
    </source>
</evidence>
<evidence type="ECO:0000256" key="2">
    <source>
        <dbReference type="SAM" id="SignalP"/>
    </source>
</evidence>
<dbReference type="OMA" id="WRANTTI"/>
<sequence length="324" mass="35052">MSRLYHIYNLLILITLLCLSSTWAQSVQPTDLTMPRSAWHPSGEIKTADRQSLQAPTEETTTTVRRRTIVAASTSTTTGMPKPYDTLSYNFANASTCIDFFAKWRANTTISNCNAISLLLENSNAFFHTLNSAPATSHILDTSCSANVTQCASVMTALAVDLLKPDNCRDDYENGNSVVRGTYRDLVAYEPMYRATCLTNPSTKDYCFVDAASNATAPDDYNVYLMPLGTPLTIGDVPTCNKCLKATMDIFSSWARRDGQSLDSTYLPSAKIINAHCGDGFVSTNITVGAADVRAGAGLAVPLPRFGIVTVMALALGVMLTGLF</sequence>
<dbReference type="PANTHER" id="PTHR39460">
    <property type="entry name" value="EXPRESSED PROTEIN"/>
    <property type="match status" value="1"/>
</dbReference>
<name>A0A0A2LAM8_PENIT</name>
<gene>
    <name evidence="4" type="ORF">PITC_036740</name>
</gene>
<protein>
    <recommendedName>
        <fullName evidence="3">DUF7729 domain-containing protein</fullName>
    </recommendedName>
</protein>
<proteinExistence type="predicted"/>
<feature type="chain" id="PRO_5001990057" description="DUF7729 domain-containing protein" evidence="2">
    <location>
        <begin position="25"/>
        <end position="324"/>
    </location>
</feature>
<dbReference type="InterPro" id="IPR056146">
    <property type="entry name" value="DUF7729"/>
</dbReference>
<dbReference type="PANTHER" id="PTHR39460:SF1">
    <property type="entry name" value="C6 TRANSCRIPTION FACTOR"/>
    <property type="match status" value="1"/>
</dbReference>
<dbReference type="Proteomes" id="UP000030104">
    <property type="component" value="Unassembled WGS sequence"/>
</dbReference>